<dbReference type="GO" id="GO:0051087">
    <property type="term" value="F:protein-folding chaperone binding"/>
    <property type="evidence" value="ECO:0007669"/>
    <property type="project" value="TreeGrafter"/>
</dbReference>
<dbReference type="EMBL" id="LR797197">
    <property type="protein sequence ID" value="CAB4193544.1"/>
    <property type="molecule type" value="Genomic_DNA"/>
</dbReference>
<dbReference type="SMART" id="SM00883">
    <property type="entry name" value="Cpn10"/>
    <property type="match status" value="1"/>
</dbReference>
<evidence type="ECO:0000256" key="2">
    <source>
        <dbReference type="ARBA" id="ARBA00023186"/>
    </source>
</evidence>
<dbReference type="SUPFAM" id="SSF50129">
    <property type="entry name" value="GroES-like"/>
    <property type="match status" value="1"/>
</dbReference>
<dbReference type="GO" id="GO:0046872">
    <property type="term" value="F:metal ion binding"/>
    <property type="evidence" value="ECO:0007669"/>
    <property type="project" value="TreeGrafter"/>
</dbReference>
<sequence>MTDIKVTLPEVLPTPTSNRLLVLPDPAEEKTRGGLIIPQTDQKRTRAGQIVAIGPDVKHAKIGQRVSYGEYSGQETKFEDIDFLVMREDDALLILPN</sequence>
<dbReference type="Pfam" id="PF00166">
    <property type="entry name" value="Cpn10"/>
    <property type="match status" value="1"/>
</dbReference>
<dbReference type="Gene3D" id="2.30.33.40">
    <property type="entry name" value="GroES chaperonin"/>
    <property type="match status" value="1"/>
</dbReference>
<dbReference type="GO" id="GO:0005524">
    <property type="term" value="F:ATP binding"/>
    <property type="evidence" value="ECO:0007669"/>
    <property type="project" value="InterPro"/>
</dbReference>
<evidence type="ECO:0000313" key="5">
    <source>
        <dbReference type="EMBL" id="CAB4217361.1"/>
    </source>
</evidence>
<dbReference type="GO" id="GO:0051082">
    <property type="term" value="F:unfolded protein binding"/>
    <property type="evidence" value="ECO:0007669"/>
    <property type="project" value="TreeGrafter"/>
</dbReference>
<dbReference type="InterPro" id="IPR037124">
    <property type="entry name" value="Chaperonin_GroES_sf"/>
</dbReference>
<name>A0A6J5SS33_9CAUD</name>
<dbReference type="CDD" id="cd00320">
    <property type="entry name" value="cpn10"/>
    <property type="match status" value="1"/>
</dbReference>
<accession>A0A6J5SS33</accession>
<dbReference type="EMBL" id="LR797450">
    <property type="protein sequence ID" value="CAB4217361.1"/>
    <property type="molecule type" value="Genomic_DNA"/>
</dbReference>
<evidence type="ECO:0000313" key="6">
    <source>
        <dbReference type="EMBL" id="CAB5231295.1"/>
    </source>
</evidence>
<dbReference type="EMBL" id="LR798430">
    <property type="protein sequence ID" value="CAB5231295.1"/>
    <property type="molecule type" value="Genomic_DNA"/>
</dbReference>
<reference evidence="5" key="1">
    <citation type="submission" date="2020-05" db="EMBL/GenBank/DDBJ databases">
        <authorList>
            <person name="Chiriac C."/>
            <person name="Salcher M."/>
            <person name="Ghai R."/>
            <person name="Kavagutti S V."/>
        </authorList>
    </citation>
    <scope>NUCLEOTIDE SEQUENCE</scope>
</reference>
<evidence type="ECO:0000313" key="4">
    <source>
        <dbReference type="EMBL" id="CAB4193544.1"/>
    </source>
</evidence>
<evidence type="ECO:0000256" key="1">
    <source>
        <dbReference type="ARBA" id="ARBA00006975"/>
    </source>
</evidence>
<dbReference type="PANTHER" id="PTHR10772:SF58">
    <property type="entry name" value="CO-CHAPERONIN GROES"/>
    <property type="match status" value="1"/>
</dbReference>
<dbReference type="InterPro" id="IPR011032">
    <property type="entry name" value="GroES-like_sf"/>
</dbReference>
<proteinExistence type="inferred from homology"/>
<dbReference type="EMBL" id="LR797075">
    <property type="protein sequence ID" value="CAB4185625.1"/>
    <property type="molecule type" value="Genomic_DNA"/>
</dbReference>
<comment type="similarity">
    <text evidence="1">Belongs to the GroES chaperonin family.</text>
</comment>
<gene>
    <name evidence="3" type="ORF">UFOVP1127_110</name>
    <name evidence="4" type="ORF">UFOVP1242_100</name>
    <name evidence="5" type="ORF">UFOVP1492_24</name>
    <name evidence="6" type="ORF">UFOVP1580_53</name>
</gene>
<protein>
    <submittedName>
        <fullName evidence="5">GroS Co-chaperonin GroES (HSP10)</fullName>
    </submittedName>
</protein>
<dbReference type="InterPro" id="IPR020818">
    <property type="entry name" value="Chaperonin_GroES"/>
</dbReference>
<dbReference type="PRINTS" id="PR00297">
    <property type="entry name" value="CHAPERONIN10"/>
</dbReference>
<evidence type="ECO:0000313" key="3">
    <source>
        <dbReference type="EMBL" id="CAB4185625.1"/>
    </source>
</evidence>
<dbReference type="GO" id="GO:0044183">
    <property type="term" value="F:protein folding chaperone"/>
    <property type="evidence" value="ECO:0007669"/>
    <property type="project" value="InterPro"/>
</dbReference>
<keyword evidence="2" id="KW-0143">Chaperone</keyword>
<organism evidence="5">
    <name type="scientific">uncultured Caudovirales phage</name>
    <dbReference type="NCBI Taxonomy" id="2100421"/>
    <lineage>
        <taxon>Viruses</taxon>
        <taxon>Duplodnaviria</taxon>
        <taxon>Heunggongvirae</taxon>
        <taxon>Uroviricota</taxon>
        <taxon>Caudoviricetes</taxon>
        <taxon>Peduoviridae</taxon>
        <taxon>Maltschvirus</taxon>
        <taxon>Maltschvirus maltsch</taxon>
    </lineage>
</organism>
<dbReference type="PANTHER" id="PTHR10772">
    <property type="entry name" value="10 KDA HEAT SHOCK PROTEIN"/>
    <property type="match status" value="1"/>
</dbReference>